<keyword evidence="13" id="KW-0862">Zinc</keyword>
<feature type="binding site" evidence="10 13">
    <location>
        <position position="34"/>
    </location>
    <ligand>
        <name>a divalent metal cation</name>
        <dbReference type="ChEBI" id="CHEBI:60240"/>
    </ligand>
</feature>
<evidence type="ECO:0000256" key="4">
    <source>
        <dbReference type="ARBA" id="ARBA00001947"/>
    </source>
</evidence>
<feature type="active site" description="Proton acceptor" evidence="10 12">
    <location>
        <position position="34"/>
    </location>
</feature>
<accession>A0A9D1J4H1</accession>
<sequence length="217" mass="23076">MMKISPSLLAADFARLDREIAKIEAGGADWLHLDVMDGVFVPNISFGLPVIQSLRPVSRLTFDVHLMIQNPIRYVEAFQKAGADYLTFHLESEGDPGKTIEAIHRAGMKAGISIKPGTPVERLLPYLPGLELVLIMSVEPGFGGQKFMPESLEKIAAVRAAAPDIHISVDGGINGETGALCRKAGADVLVAGSYVFGAENPAAAIARLKGAEDGTQD</sequence>
<comment type="cofactor">
    <cofactor evidence="3">
        <name>Co(2+)</name>
        <dbReference type="ChEBI" id="CHEBI:48828"/>
    </cofactor>
</comment>
<dbReference type="NCBIfam" id="TIGR01163">
    <property type="entry name" value="rpe"/>
    <property type="match status" value="1"/>
</dbReference>
<evidence type="ECO:0000256" key="8">
    <source>
        <dbReference type="ARBA" id="ARBA00022723"/>
    </source>
</evidence>
<feature type="binding site" evidence="10 14">
    <location>
        <position position="7"/>
    </location>
    <ligand>
        <name>substrate</name>
    </ligand>
</feature>
<comment type="cofactor">
    <cofactor evidence="10 13">
        <name>a divalent metal cation</name>
        <dbReference type="ChEBI" id="CHEBI:60240"/>
    </cofactor>
    <text evidence="10 13">Binds 1 divalent metal cation per subunit.</text>
</comment>
<evidence type="ECO:0000256" key="9">
    <source>
        <dbReference type="ARBA" id="ARBA00023235"/>
    </source>
</evidence>
<comment type="similarity">
    <text evidence="6 10 11">Belongs to the ribulose-phosphate 3-epimerase family.</text>
</comment>
<comment type="pathway">
    <text evidence="10">Carbohydrate degradation.</text>
</comment>
<evidence type="ECO:0000256" key="14">
    <source>
        <dbReference type="PIRSR" id="PIRSR001461-3"/>
    </source>
</evidence>
<dbReference type="HAMAP" id="MF_02227">
    <property type="entry name" value="RPE"/>
    <property type="match status" value="1"/>
</dbReference>
<comment type="function">
    <text evidence="10">Catalyzes the reversible epimerization of D-ribulose 5-phosphate to D-xylulose 5-phosphate.</text>
</comment>
<feature type="binding site" evidence="10 13">
    <location>
        <position position="32"/>
    </location>
    <ligand>
        <name>a divalent metal cation</name>
        <dbReference type="ChEBI" id="CHEBI:60240"/>
    </ligand>
</feature>
<dbReference type="InterPro" id="IPR011060">
    <property type="entry name" value="RibuloseP-bd_barrel"/>
</dbReference>
<evidence type="ECO:0000256" key="6">
    <source>
        <dbReference type="ARBA" id="ARBA00009541"/>
    </source>
</evidence>
<dbReference type="GO" id="GO:0004750">
    <property type="term" value="F:D-ribulose-phosphate 3-epimerase activity"/>
    <property type="evidence" value="ECO:0007669"/>
    <property type="project" value="UniProtKB-UniRule"/>
</dbReference>
<dbReference type="GO" id="GO:0019323">
    <property type="term" value="P:pentose catabolic process"/>
    <property type="evidence" value="ECO:0007669"/>
    <property type="project" value="UniProtKB-UniRule"/>
</dbReference>
<evidence type="ECO:0000256" key="7">
    <source>
        <dbReference type="ARBA" id="ARBA00013188"/>
    </source>
</evidence>
<dbReference type="Proteomes" id="UP000824241">
    <property type="component" value="Unassembled WGS sequence"/>
</dbReference>
<comment type="cofactor">
    <cofactor evidence="4">
        <name>Zn(2+)</name>
        <dbReference type="ChEBI" id="CHEBI:29105"/>
    </cofactor>
</comment>
<dbReference type="PIRSF" id="PIRSF001461">
    <property type="entry name" value="RPE"/>
    <property type="match status" value="1"/>
</dbReference>
<feature type="binding site" evidence="14">
    <location>
        <position position="172"/>
    </location>
    <ligand>
        <name>substrate</name>
    </ligand>
</feature>
<dbReference type="AlphaFoldDB" id="A0A9D1J4H1"/>
<feature type="binding site" evidence="10 13">
    <location>
        <position position="65"/>
    </location>
    <ligand>
        <name>a divalent metal cation</name>
        <dbReference type="ChEBI" id="CHEBI:60240"/>
    </ligand>
</feature>
<gene>
    <name evidence="10 15" type="primary">rpe</name>
    <name evidence="15" type="ORF">IAB37_02185</name>
</gene>
<dbReference type="CDD" id="cd00429">
    <property type="entry name" value="RPE"/>
    <property type="match status" value="1"/>
</dbReference>
<keyword evidence="8 10" id="KW-0479">Metal-binding</keyword>
<evidence type="ECO:0000256" key="5">
    <source>
        <dbReference type="ARBA" id="ARBA00001954"/>
    </source>
</evidence>
<keyword evidence="13" id="KW-0464">Manganese</keyword>
<comment type="cofactor">
    <cofactor evidence="5">
        <name>Fe(2+)</name>
        <dbReference type="ChEBI" id="CHEBI:29033"/>
    </cofactor>
</comment>
<comment type="caution">
    <text evidence="15">The sequence shown here is derived from an EMBL/GenBank/DDBJ whole genome shotgun (WGS) entry which is preliminary data.</text>
</comment>
<feature type="binding site" evidence="10 14">
    <location>
        <begin position="141"/>
        <end position="144"/>
    </location>
    <ligand>
        <name>substrate</name>
    </ligand>
</feature>
<dbReference type="InterPro" id="IPR000056">
    <property type="entry name" value="Ribul_P_3_epim-like"/>
</dbReference>
<evidence type="ECO:0000256" key="3">
    <source>
        <dbReference type="ARBA" id="ARBA00001941"/>
    </source>
</evidence>
<organism evidence="15 16">
    <name type="scientific">Candidatus Faecivivens stercoravium</name>
    <dbReference type="NCBI Taxonomy" id="2840803"/>
    <lineage>
        <taxon>Bacteria</taxon>
        <taxon>Bacillati</taxon>
        <taxon>Bacillota</taxon>
        <taxon>Clostridia</taxon>
        <taxon>Eubacteriales</taxon>
        <taxon>Oscillospiraceae</taxon>
        <taxon>Oscillospiraceae incertae sedis</taxon>
        <taxon>Candidatus Faecivivens</taxon>
    </lineage>
</organism>
<evidence type="ECO:0000256" key="1">
    <source>
        <dbReference type="ARBA" id="ARBA00001782"/>
    </source>
</evidence>
<feature type="binding site" evidence="10 14">
    <location>
        <begin position="192"/>
        <end position="193"/>
    </location>
    <ligand>
        <name>substrate</name>
    </ligand>
</feature>
<feature type="binding site" evidence="10 13">
    <location>
        <position position="170"/>
    </location>
    <ligand>
        <name>a divalent metal cation</name>
        <dbReference type="ChEBI" id="CHEBI:60240"/>
    </ligand>
</feature>
<dbReference type="GO" id="GO:0005737">
    <property type="term" value="C:cytoplasm"/>
    <property type="evidence" value="ECO:0007669"/>
    <property type="project" value="UniProtKB-ARBA"/>
</dbReference>
<keyword evidence="9 10" id="KW-0413">Isomerase</keyword>
<dbReference type="GO" id="GO:0006098">
    <property type="term" value="P:pentose-phosphate shunt"/>
    <property type="evidence" value="ECO:0007669"/>
    <property type="project" value="UniProtKB-UniRule"/>
</dbReference>
<dbReference type="SUPFAM" id="SSF51366">
    <property type="entry name" value="Ribulose-phoshate binding barrel"/>
    <property type="match status" value="1"/>
</dbReference>
<evidence type="ECO:0000313" key="15">
    <source>
        <dbReference type="EMBL" id="HIR60370.1"/>
    </source>
</evidence>
<protein>
    <recommendedName>
        <fullName evidence="7 10">Ribulose-phosphate 3-epimerase</fullName>
        <ecNumber evidence="7 10">5.1.3.1</ecNumber>
    </recommendedName>
</protein>
<dbReference type="EMBL" id="DVHA01000074">
    <property type="protein sequence ID" value="HIR60370.1"/>
    <property type="molecule type" value="Genomic_DNA"/>
</dbReference>
<dbReference type="EC" id="5.1.3.1" evidence="7 10"/>
<dbReference type="PROSITE" id="PS01085">
    <property type="entry name" value="RIBUL_P_3_EPIMER_1"/>
    <property type="match status" value="1"/>
</dbReference>
<evidence type="ECO:0000256" key="12">
    <source>
        <dbReference type="PIRSR" id="PIRSR001461-1"/>
    </source>
</evidence>
<dbReference type="InterPro" id="IPR026019">
    <property type="entry name" value="Ribul_P_3_epim"/>
</dbReference>
<dbReference type="Gene3D" id="3.20.20.70">
    <property type="entry name" value="Aldolase class I"/>
    <property type="match status" value="1"/>
</dbReference>
<evidence type="ECO:0000313" key="16">
    <source>
        <dbReference type="Proteomes" id="UP000824241"/>
    </source>
</evidence>
<comment type="catalytic activity">
    <reaction evidence="1 10 11">
        <text>D-ribulose 5-phosphate = D-xylulose 5-phosphate</text>
        <dbReference type="Rhea" id="RHEA:13677"/>
        <dbReference type="ChEBI" id="CHEBI:57737"/>
        <dbReference type="ChEBI" id="CHEBI:58121"/>
        <dbReference type="EC" id="5.1.3.1"/>
    </reaction>
</comment>
<comment type="cofactor">
    <cofactor evidence="2">
        <name>Mn(2+)</name>
        <dbReference type="ChEBI" id="CHEBI:29035"/>
    </cofactor>
</comment>
<dbReference type="NCBIfam" id="NF004076">
    <property type="entry name" value="PRK05581.1-4"/>
    <property type="match status" value="1"/>
</dbReference>
<dbReference type="PROSITE" id="PS01086">
    <property type="entry name" value="RIBUL_P_3_EPIMER_2"/>
    <property type="match status" value="1"/>
</dbReference>
<evidence type="ECO:0000256" key="10">
    <source>
        <dbReference type="HAMAP-Rule" id="MF_02227"/>
    </source>
</evidence>
<dbReference type="InterPro" id="IPR013785">
    <property type="entry name" value="Aldolase_TIM"/>
</dbReference>
<proteinExistence type="inferred from homology"/>
<evidence type="ECO:0000256" key="13">
    <source>
        <dbReference type="PIRSR" id="PIRSR001461-2"/>
    </source>
</evidence>
<evidence type="ECO:0000256" key="11">
    <source>
        <dbReference type="PIRNR" id="PIRNR001461"/>
    </source>
</evidence>
<reference evidence="15" key="2">
    <citation type="journal article" date="2021" name="PeerJ">
        <title>Extensive microbial diversity within the chicken gut microbiome revealed by metagenomics and culture.</title>
        <authorList>
            <person name="Gilroy R."/>
            <person name="Ravi A."/>
            <person name="Getino M."/>
            <person name="Pursley I."/>
            <person name="Horton D.L."/>
            <person name="Alikhan N.F."/>
            <person name="Baker D."/>
            <person name="Gharbi K."/>
            <person name="Hall N."/>
            <person name="Watson M."/>
            <person name="Adriaenssens E.M."/>
            <person name="Foster-Nyarko E."/>
            <person name="Jarju S."/>
            <person name="Secka A."/>
            <person name="Antonio M."/>
            <person name="Oren A."/>
            <person name="Chaudhuri R.R."/>
            <person name="La Ragione R."/>
            <person name="Hildebrand F."/>
            <person name="Pallen M.J."/>
        </authorList>
    </citation>
    <scope>NUCLEOTIDE SEQUENCE</scope>
    <source>
        <strain evidence="15">CHK189-12415</strain>
    </source>
</reference>
<dbReference type="FunFam" id="3.20.20.70:FF:000004">
    <property type="entry name" value="Ribulose-phosphate 3-epimerase"/>
    <property type="match status" value="1"/>
</dbReference>
<reference evidence="15" key="1">
    <citation type="submission" date="2020-10" db="EMBL/GenBank/DDBJ databases">
        <authorList>
            <person name="Gilroy R."/>
        </authorList>
    </citation>
    <scope>NUCLEOTIDE SEQUENCE</scope>
    <source>
        <strain evidence="15">CHK189-12415</strain>
    </source>
</reference>
<keyword evidence="13" id="KW-0170">Cobalt</keyword>
<name>A0A9D1J4H1_9FIRM</name>
<feature type="active site" description="Proton donor" evidence="10 12">
    <location>
        <position position="170"/>
    </location>
</feature>
<keyword evidence="10 11" id="KW-0119">Carbohydrate metabolism</keyword>
<dbReference type="GO" id="GO:0046872">
    <property type="term" value="F:metal ion binding"/>
    <property type="evidence" value="ECO:0007669"/>
    <property type="project" value="UniProtKB-UniRule"/>
</dbReference>
<feature type="binding site" evidence="10 14">
    <location>
        <position position="65"/>
    </location>
    <ligand>
        <name>substrate</name>
    </ligand>
</feature>
<dbReference type="PANTHER" id="PTHR11749">
    <property type="entry name" value="RIBULOSE-5-PHOSPHATE-3-EPIMERASE"/>
    <property type="match status" value="1"/>
</dbReference>
<evidence type="ECO:0000256" key="2">
    <source>
        <dbReference type="ARBA" id="ARBA00001936"/>
    </source>
</evidence>
<feature type="binding site" evidence="10">
    <location>
        <begin position="170"/>
        <end position="172"/>
    </location>
    <ligand>
        <name>substrate</name>
    </ligand>
</feature>
<dbReference type="Pfam" id="PF00834">
    <property type="entry name" value="Ribul_P_3_epim"/>
    <property type="match status" value="1"/>
</dbReference>